<protein>
    <submittedName>
        <fullName evidence="2">Phage-related minor tail protein</fullName>
    </submittedName>
</protein>
<comment type="caution">
    <text evidence="2">The sequence shown here is derived from an EMBL/GenBank/DDBJ whole genome shotgun (WGS) entry which is preliminary data.</text>
</comment>
<feature type="domain" description="Phage tail tape measure protein" evidence="1">
    <location>
        <begin position="164"/>
        <end position="348"/>
    </location>
</feature>
<sequence>MVLNQTNLNQAKKPDALREHAVSKTFEFQLLLRFNDQVSRGLKSAMQAAKNESKGLENSISGVAAATARIRTTPIERLTSALRTMRSAASSAHETLMKISQVGMAAAAGGYVLKRAAERPMAYDRRLALMANTAYSERDVAGRIVGKAELDKAIRNATKNGLGTPEQAAETLNTLVGSGAMGNGKAGLDSSMKLLPVLQKAATGTGASANDLAQIAIAAKQNMGLSDEQIPLAISKAIRAGQLGGFELDKMARWLPQQMAMAANNGMKGMSGFESLISANQAARMTAGTEDEAGNNLVNLLAKVTSNDTANDFKRQHIDLYGSLTASMANGKNSLESFVAIVQKLGSKDPKYLELKSKADAAKNEPEKQKLYEAMADVMMAKGIGNSVQDRQALTGLFGMMSPSGKYQEVLEGVRKEQGGEIATSFGTVNSTVDAKAERLGNVKAYAAIDALGAVEGPLGKMLTGVNEVADAHPKLAAAAYAAATALAGLSVASGAGKVFGFLKGKLPGGFANGAEAAESGLNASKVAAPSLLSRLALPLGEAGFAATAGGLLAAGAAGYGVGTLVYNNGFAGTEAGDKLGSMIAKLLAKLGNEEAGQALEINLHLDGEKIATVVNRQNVKQGNRQ</sequence>
<reference evidence="2" key="1">
    <citation type="submission" date="2016-10" db="EMBL/GenBank/DDBJ databases">
        <title>Sequence of Gallionella enrichment culture.</title>
        <authorList>
            <person name="Poehlein A."/>
            <person name="Muehling M."/>
            <person name="Daniel R."/>
        </authorList>
    </citation>
    <scope>NUCLEOTIDE SEQUENCE</scope>
</reference>
<dbReference type="EMBL" id="MLJW01000006">
    <property type="protein sequence ID" value="OIR16801.1"/>
    <property type="molecule type" value="Genomic_DNA"/>
</dbReference>
<dbReference type="InterPro" id="IPR010090">
    <property type="entry name" value="Phage_tape_meas"/>
</dbReference>
<accession>A0A1J5T7F0</accession>
<evidence type="ECO:0000313" key="2">
    <source>
        <dbReference type="EMBL" id="OIR16801.1"/>
    </source>
</evidence>
<dbReference type="Pfam" id="PF10145">
    <property type="entry name" value="PhageMin_Tail"/>
    <property type="match status" value="1"/>
</dbReference>
<organism evidence="2">
    <name type="scientific">mine drainage metagenome</name>
    <dbReference type="NCBI Taxonomy" id="410659"/>
    <lineage>
        <taxon>unclassified sequences</taxon>
        <taxon>metagenomes</taxon>
        <taxon>ecological metagenomes</taxon>
    </lineage>
</organism>
<dbReference type="AlphaFoldDB" id="A0A1J5T7F0"/>
<proteinExistence type="predicted"/>
<gene>
    <name evidence="2" type="ORF">GALL_26210</name>
</gene>
<evidence type="ECO:0000259" key="1">
    <source>
        <dbReference type="Pfam" id="PF10145"/>
    </source>
</evidence>
<name>A0A1J5T7F0_9ZZZZ</name>